<protein>
    <recommendedName>
        <fullName evidence="3">DUF2007 domain-containing protein</fullName>
    </recommendedName>
</protein>
<dbReference type="AlphaFoldDB" id="A0AAW9S305"/>
<name>A0AAW9S305_9BACT</name>
<sequence length="56" mass="6245">MEKRHQLEERMDRTLGWTGLGHTDGGSIGSGIMEVGCIVVDFELAKKLIEQDLKDT</sequence>
<evidence type="ECO:0008006" key="3">
    <source>
        <dbReference type="Google" id="ProtNLM"/>
    </source>
</evidence>
<accession>A0AAW9S305</accession>
<comment type="caution">
    <text evidence="1">The sequence shown here is derived from an EMBL/GenBank/DDBJ whole genome shotgun (WGS) entry which is preliminary data.</text>
</comment>
<evidence type="ECO:0000313" key="1">
    <source>
        <dbReference type="EMBL" id="MEN7550487.1"/>
    </source>
</evidence>
<proteinExistence type="predicted"/>
<organism evidence="1 2">
    <name type="scientific">Rapidithrix thailandica</name>
    <dbReference type="NCBI Taxonomy" id="413964"/>
    <lineage>
        <taxon>Bacteria</taxon>
        <taxon>Pseudomonadati</taxon>
        <taxon>Bacteroidota</taxon>
        <taxon>Cytophagia</taxon>
        <taxon>Cytophagales</taxon>
        <taxon>Flammeovirgaceae</taxon>
        <taxon>Rapidithrix</taxon>
    </lineage>
</organism>
<dbReference type="EMBL" id="JBDKWZ010000014">
    <property type="protein sequence ID" value="MEN7550487.1"/>
    <property type="molecule type" value="Genomic_DNA"/>
</dbReference>
<gene>
    <name evidence="1" type="ORF">AAG747_21385</name>
</gene>
<reference evidence="1 2" key="1">
    <citation type="submission" date="2024-04" db="EMBL/GenBank/DDBJ databases">
        <title>Novel genus in family Flammeovirgaceae.</title>
        <authorList>
            <person name="Nguyen T.H."/>
            <person name="Vuong T.Q."/>
            <person name="Le H."/>
            <person name="Kim S.-G."/>
        </authorList>
    </citation>
    <scope>NUCLEOTIDE SEQUENCE [LARGE SCALE GENOMIC DNA]</scope>
    <source>
        <strain evidence="1 2">JCM 23209</strain>
    </source>
</reference>
<keyword evidence="2" id="KW-1185">Reference proteome</keyword>
<dbReference type="Proteomes" id="UP001403385">
    <property type="component" value="Unassembled WGS sequence"/>
</dbReference>
<evidence type="ECO:0000313" key="2">
    <source>
        <dbReference type="Proteomes" id="UP001403385"/>
    </source>
</evidence>